<dbReference type="AlphaFoldDB" id="A0A0A8YUE2"/>
<name>A0A0A8YUE2_ARUDO</name>
<accession>A0A0A8YUE2</accession>
<dbReference type="EMBL" id="GBRH01267151">
    <property type="protein sequence ID" value="JAD30744.1"/>
    <property type="molecule type" value="Transcribed_RNA"/>
</dbReference>
<reference evidence="1" key="2">
    <citation type="journal article" date="2015" name="Data Brief">
        <title>Shoot transcriptome of the giant reed, Arundo donax.</title>
        <authorList>
            <person name="Barrero R.A."/>
            <person name="Guerrero F.D."/>
            <person name="Moolhuijzen P."/>
            <person name="Goolsby J.A."/>
            <person name="Tidwell J."/>
            <person name="Bellgard S.E."/>
            <person name="Bellgard M.I."/>
        </authorList>
    </citation>
    <scope>NUCLEOTIDE SEQUENCE</scope>
    <source>
        <tissue evidence="1">Shoot tissue taken approximately 20 cm above the soil surface</tissue>
    </source>
</reference>
<proteinExistence type="predicted"/>
<protein>
    <submittedName>
        <fullName evidence="1">Uncharacterized protein</fullName>
    </submittedName>
</protein>
<reference evidence="1" key="1">
    <citation type="submission" date="2014-09" db="EMBL/GenBank/DDBJ databases">
        <authorList>
            <person name="Magalhaes I.L.F."/>
            <person name="Oliveira U."/>
            <person name="Santos F.R."/>
            <person name="Vidigal T.H.D.A."/>
            <person name="Brescovit A.D."/>
            <person name="Santos A.J."/>
        </authorList>
    </citation>
    <scope>NUCLEOTIDE SEQUENCE</scope>
    <source>
        <tissue evidence="1">Shoot tissue taken approximately 20 cm above the soil surface</tissue>
    </source>
</reference>
<organism evidence="1">
    <name type="scientific">Arundo donax</name>
    <name type="common">Giant reed</name>
    <name type="synonym">Donax arundinaceus</name>
    <dbReference type="NCBI Taxonomy" id="35708"/>
    <lineage>
        <taxon>Eukaryota</taxon>
        <taxon>Viridiplantae</taxon>
        <taxon>Streptophyta</taxon>
        <taxon>Embryophyta</taxon>
        <taxon>Tracheophyta</taxon>
        <taxon>Spermatophyta</taxon>
        <taxon>Magnoliopsida</taxon>
        <taxon>Liliopsida</taxon>
        <taxon>Poales</taxon>
        <taxon>Poaceae</taxon>
        <taxon>PACMAD clade</taxon>
        <taxon>Arundinoideae</taxon>
        <taxon>Arundineae</taxon>
        <taxon>Arundo</taxon>
    </lineage>
</organism>
<sequence>MCGWVSTNLCCAQYPILCHLLNSKYKTLAFFVDCAFLKWNVFYGTYSRAASGHFVA</sequence>
<evidence type="ECO:0000313" key="1">
    <source>
        <dbReference type="EMBL" id="JAD30744.1"/>
    </source>
</evidence>